<dbReference type="AlphaFoldDB" id="A0A4P9ZA01"/>
<dbReference type="SUPFAM" id="SSF55486">
    <property type="entry name" value="Metalloproteases ('zincins'), catalytic domain"/>
    <property type="match status" value="1"/>
</dbReference>
<sequence>MVLQAHRLVVTKAELTVTLLSDSTRVPAAVTVSFVVSVASIKTYQNETYGVFKTNYSDSIDGSSDKYIIATHTQLFWRRRIFPVVDELAHKVPISLTVQTKSLFKVVSNAALSGAEIFDLNVDSVLRFKLTPLILPAHFGFAPGDLEVLQNAVDVSCATYAFDVTAALLPIFEDFLGLYPLTKLDLVALPFLSDLLTAVRQLVAHKLTHQWFANSGLEPADTATFVEQKLLAIQNYMNMDCFIELPINSLQEHMNRLAVSQLSKTNVIFAQRSYDKGIVLLNMIATLFKLEHKSEDYTHFFQAFRETIKIFDIWSTINGATSHELFYFAHSRFLYNDAVSLALENPPYHVPLAIKVSTDANKAETMSLMLMERSMELEIPASRLICLNAGNQFYYKTYTYHADDNLYGSIQLNFIKLAEVFTEPWWITDYRIFKVALTYLKVINLIFVHFTEYARFKTWLDDVFFLLYTKVGGWDHELQLTDAKYDHKEVQNVYRKLYKNMINSGFSQKFTHKELFSLIFKYKHIVVLAKNSDTATVSSLGFCTKPEPLSKKLHFLIKLCLLGLKFNDSVKTKGTDWAKQIGVTVGNISDLFLGQVMQYRPDDVKRFVETKTKTLPPHENVEKRAIAALYSDLCI</sequence>
<dbReference type="SUPFAM" id="SSF63737">
    <property type="entry name" value="Leukotriene A4 hydrolase N-terminal domain"/>
    <property type="match status" value="1"/>
</dbReference>
<organism evidence="2 3">
    <name type="scientific">Metschnikowia bicuspidata</name>
    <dbReference type="NCBI Taxonomy" id="27322"/>
    <lineage>
        <taxon>Eukaryota</taxon>
        <taxon>Fungi</taxon>
        <taxon>Dikarya</taxon>
        <taxon>Ascomycota</taxon>
        <taxon>Saccharomycotina</taxon>
        <taxon>Pichiomycetes</taxon>
        <taxon>Metschnikowiaceae</taxon>
        <taxon>Metschnikowia</taxon>
    </lineage>
</organism>
<dbReference type="PANTHER" id="PTHR11533">
    <property type="entry name" value="PROTEASE M1 ZINC METALLOPROTEASE"/>
    <property type="match status" value="1"/>
</dbReference>
<feature type="domain" description="Aminopeptidase N-like N-terminal" evidence="1">
    <location>
        <begin position="26"/>
        <end position="132"/>
    </location>
</feature>
<dbReference type="Gene3D" id="1.10.390.10">
    <property type="entry name" value="Neutral Protease Domain 2"/>
    <property type="match status" value="1"/>
</dbReference>
<protein>
    <recommendedName>
        <fullName evidence="1">Aminopeptidase N-like N-terminal domain-containing protein</fullName>
    </recommendedName>
</protein>
<name>A0A4P9ZA01_9ASCO</name>
<dbReference type="InterPro" id="IPR027268">
    <property type="entry name" value="Peptidase_M4/M1_CTD_sf"/>
</dbReference>
<keyword evidence="3" id="KW-1185">Reference proteome</keyword>
<evidence type="ECO:0000313" key="3">
    <source>
        <dbReference type="Proteomes" id="UP000268321"/>
    </source>
</evidence>
<dbReference type="Pfam" id="PF17900">
    <property type="entry name" value="Peptidase_M1_N"/>
    <property type="match status" value="1"/>
</dbReference>
<dbReference type="GO" id="GO:0043171">
    <property type="term" value="P:peptide catabolic process"/>
    <property type="evidence" value="ECO:0007669"/>
    <property type="project" value="TreeGrafter"/>
</dbReference>
<dbReference type="GO" id="GO:0042277">
    <property type="term" value="F:peptide binding"/>
    <property type="evidence" value="ECO:0007669"/>
    <property type="project" value="TreeGrafter"/>
</dbReference>
<dbReference type="GO" id="GO:0070006">
    <property type="term" value="F:metalloaminopeptidase activity"/>
    <property type="evidence" value="ECO:0007669"/>
    <property type="project" value="TreeGrafter"/>
</dbReference>
<dbReference type="GO" id="GO:0006508">
    <property type="term" value="P:proteolysis"/>
    <property type="evidence" value="ECO:0007669"/>
    <property type="project" value="TreeGrafter"/>
</dbReference>
<dbReference type="InterPro" id="IPR042097">
    <property type="entry name" value="Aminopeptidase_N-like_N_sf"/>
</dbReference>
<dbReference type="GO" id="GO:0005737">
    <property type="term" value="C:cytoplasm"/>
    <property type="evidence" value="ECO:0007669"/>
    <property type="project" value="TreeGrafter"/>
</dbReference>
<dbReference type="OrthoDB" id="10031169at2759"/>
<gene>
    <name evidence="2" type="ORF">METBISCDRAFT_31565</name>
</gene>
<evidence type="ECO:0000259" key="1">
    <source>
        <dbReference type="Pfam" id="PF17900"/>
    </source>
</evidence>
<dbReference type="InterPro" id="IPR045357">
    <property type="entry name" value="Aminopeptidase_N-like_N"/>
</dbReference>
<dbReference type="PANTHER" id="PTHR11533:SF299">
    <property type="entry name" value="AMINOPEPTIDASE"/>
    <property type="match status" value="1"/>
</dbReference>
<dbReference type="GO" id="GO:0008270">
    <property type="term" value="F:zinc ion binding"/>
    <property type="evidence" value="ECO:0007669"/>
    <property type="project" value="TreeGrafter"/>
</dbReference>
<dbReference type="EMBL" id="ML004481">
    <property type="protein sequence ID" value="RKP29595.1"/>
    <property type="molecule type" value="Genomic_DNA"/>
</dbReference>
<dbReference type="Proteomes" id="UP000268321">
    <property type="component" value="Unassembled WGS sequence"/>
</dbReference>
<dbReference type="Gene3D" id="2.60.40.1730">
    <property type="entry name" value="tricorn interacting facor f3 domain"/>
    <property type="match status" value="1"/>
</dbReference>
<dbReference type="GO" id="GO:0016020">
    <property type="term" value="C:membrane"/>
    <property type="evidence" value="ECO:0007669"/>
    <property type="project" value="TreeGrafter"/>
</dbReference>
<proteinExistence type="predicted"/>
<reference evidence="3" key="1">
    <citation type="journal article" date="2018" name="Nat. Microbiol.">
        <title>Leveraging single-cell genomics to expand the fungal tree of life.</title>
        <authorList>
            <person name="Ahrendt S.R."/>
            <person name="Quandt C.A."/>
            <person name="Ciobanu D."/>
            <person name="Clum A."/>
            <person name="Salamov A."/>
            <person name="Andreopoulos B."/>
            <person name="Cheng J.F."/>
            <person name="Woyke T."/>
            <person name="Pelin A."/>
            <person name="Henrissat B."/>
            <person name="Reynolds N.K."/>
            <person name="Benny G.L."/>
            <person name="Smith M.E."/>
            <person name="James T.Y."/>
            <person name="Grigoriev I.V."/>
        </authorList>
    </citation>
    <scope>NUCLEOTIDE SEQUENCE [LARGE SCALE GENOMIC DNA]</scope>
    <source>
        <strain evidence="3">Baker2002</strain>
    </source>
</reference>
<dbReference type="InterPro" id="IPR050344">
    <property type="entry name" value="Peptidase_M1_aminopeptidases"/>
</dbReference>
<evidence type="ECO:0000313" key="2">
    <source>
        <dbReference type="EMBL" id="RKP29595.1"/>
    </source>
</evidence>
<accession>A0A4P9ZA01</accession>